<reference evidence="5" key="1">
    <citation type="submission" date="2020-08" db="EMBL/GenBank/DDBJ databases">
        <title>Spodoptera exigua strain:BAW_Kor-Di-RS1 Genome sequencing and assembly.</title>
        <authorList>
            <person name="Kim J."/>
            <person name="Nam H.Y."/>
            <person name="Kwon M."/>
            <person name="Choi J.H."/>
            <person name="Cho S.R."/>
            <person name="Kim G.-H."/>
        </authorList>
    </citation>
    <scope>NUCLEOTIDE SEQUENCE</scope>
    <source>
        <strain evidence="5">BAW_Kor-Di-RS1</strain>
        <tissue evidence="5">Whole-body</tissue>
    </source>
</reference>
<dbReference type="Pfam" id="PF20406">
    <property type="entry name" value="SAM_KSR1_N"/>
    <property type="match status" value="1"/>
</dbReference>
<evidence type="ECO:0000259" key="4">
    <source>
        <dbReference type="PROSITE" id="PS50081"/>
    </source>
</evidence>
<dbReference type="InterPro" id="IPR046861">
    <property type="entry name" value="SAM_KSR1_N"/>
</dbReference>
<dbReference type="Gene3D" id="6.10.140.1120">
    <property type="match status" value="1"/>
</dbReference>
<dbReference type="InterPro" id="IPR046933">
    <property type="entry name" value="SAM_KSR1_N_sf"/>
</dbReference>
<protein>
    <recommendedName>
        <fullName evidence="4">Phorbol-ester/DAG-type domain-containing protein</fullName>
    </recommendedName>
</protein>
<evidence type="ECO:0000313" key="5">
    <source>
        <dbReference type="EMBL" id="KAF9423828.1"/>
    </source>
</evidence>
<keyword evidence="1" id="KW-0479">Metal-binding</keyword>
<gene>
    <name evidence="5" type="ORF">HW555_000886</name>
</gene>
<dbReference type="GO" id="GO:0046872">
    <property type="term" value="F:metal ion binding"/>
    <property type="evidence" value="ECO:0007669"/>
    <property type="project" value="UniProtKB-KW"/>
</dbReference>
<dbReference type="Proteomes" id="UP000648187">
    <property type="component" value="Unassembled WGS sequence"/>
</dbReference>
<feature type="compositionally biased region" description="Polar residues" evidence="3">
    <location>
        <begin position="378"/>
        <end position="391"/>
    </location>
</feature>
<feature type="compositionally biased region" description="Polar residues" evidence="3">
    <location>
        <begin position="240"/>
        <end position="254"/>
    </location>
</feature>
<evidence type="ECO:0000256" key="1">
    <source>
        <dbReference type="ARBA" id="ARBA00022723"/>
    </source>
</evidence>
<sequence>MNKRTVYSAVIFVMDAENEYEIKKVRDAIQTIETIQSMIDVSAERLEGLRTQCSTSAELTQQEIRTLEGKLVKHFSRQLVIKASFGEELRRKLGDVPRLAQWLRVVGLSPDSITTLRERSDHEMRALLAGARDEEVLRLCRAMQRLRTYIEALGRGDAGAELQLFWDSWERTVRASPRAPRARHANADHHGTPHNKKGGKSPPTPVAKRKQPSTLPPPAALTKSRSHESQLSVRPDASDLSDNSQSSAVGTSEVTPPASPHDTESDHTPLHRPLPYHNNNTGVGVAPRSPRTPTVSRCMAHDIAHRFTKTMLIATCDYCDKQMFGSGLKCKECKFKCHRRVLRVRVGSRRGHPVVADAPPQDARPARTTPCELKPVVSSPNHVSVQSPSRQQDNKEDLTTSVQSGDSSRCVSLSGSGSTDSGGCQRGDSFDLSNKHGDSRWPRQNSTVLCSFYRCSLRGDSLGIPAGWLCYLAPELCRALTPHASLHLPFSKATDVYAFGTVWYELLCGEYPFKSQPPEAVIWQVGKGVKQSLANMQASRDIKVG</sequence>
<dbReference type="SUPFAM" id="SSF56112">
    <property type="entry name" value="Protein kinase-like (PK-like)"/>
    <property type="match status" value="1"/>
</dbReference>
<dbReference type="InterPro" id="IPR002219">
    <property type="entry name" value="PKC_DAG/PE"/>
</dbReference>
<dbReference type="EMBL" id="JACKWZ010000006">
    <property type="protein sequence ID" value="KAF9423828.1"/>
    <property type="molecule type" value="Genomic_DNA"/>
</dbReference>
<evidence type="ECO:0000256" key="2">
    <source>
        <dbReference type="ARBA" id="ARBA00022833"/>
    </source>
</evidence>
<evidence type="ECO:0000256" key="3">
    <source>
        <dbReference type="SAM" id="MobiDB-lite"/>
    </source>
</evidence>
<feature type="domain" description="Phorbol-ester/DAG-type" evidence="4">
    <location>
        <begin position="304"/>
        <end position="340"/>
    </location>
</feature>
<name>A0A835GTS8_SPOEX</name>
<organism evidence="5 6">
    <name type="scientific">Spodoptera exigua</name>
    <name type="common">Beet armyworm</name>
    <name type="synonym">Noctua fulgens</name>
    <dbReference type="NCBI Taxonomy" id="7107"/>
    <lineage>
        <taxon>Eukaryota</taxon>
        <taxon>Metazoa</taxon>
        <taxon>Ecdysozoa</taxon>
        <taxon>Arthropoda</taxon>
        <taxon>Hexapoda</taxon>
        <taxon>Insecta</taxon>
        <taxon>Pterygota</taxon>
        <taxon>Neoptera</taxon>
        <taxon>Endopterygota</taxon>
        <taxon>Lepidoptera</taxon>
        <taxon>Glossata</taxon>
        <taxon>Ditrysia</taxon>
        <taxon>Noctuoidea</taxon>
        <taxon>Noctuidae</taxon>
        <taxon>Amphipyrinae</taxon>
        <taxon>Spodoptera</taxon>
    </lineage>
</organism>
<feature type="region of interest" description="Disordered" evidence="3">
    <location>
        <begin position="373"/>
        <end position="427"/>
    </location>
</feature>
<evidence type="ECO:0000313" key="6">
    <source>
        <dbReference type="Proteomes" id="UP000648187"/>
    </source>
</evidence>
<dbReference type="InterPro" id="IPR011009">
    <property type="entry name" value="Kinase-like_dom_sf"/>
</dbReference>
<proteinExistence type="predicted"/>
<dbReference type="InterPro" id="IPR046349">
    <property type="entry name" value="C1-like_sf"/>
</dbReference>
<dbReference type="Gene3D" id="3.30.60.20">
    <property type="match status" value="1"/>
</dbReference>
<keyword evidence="2" id="KW-0862">Zinc</keyword>
<dbReference type="InterPro" id="IPR025561">
    <property type="entry name" value="KSR_SAM-like_dom"/>
</dbReference>
<keyword evidence="6" id="KW-1185">Reference proteome</keyword>
<dbReference type="AlphaFoldDB" id="A0A835GTS8"/>
<dbReference type="PROSITE" id="PS50081">
    <property type="entry name" value="ZF_DAG_PE_2"/>
    <property type="match status" value="1"/>
</dbReference>
<comment type="caution">
    <text evidence="5">The sequence shown here is derived from an EMBL/GenBank/DDBJ whole genome shotgun (WGS) entry which is preliminary data.</text>
</comment>
<feature type="compositionally biased region" description="Low complexity" evidence="3">
    <location>
        <begin position="404"/>
        <end position="423"/>
    </location>
</feature>
<dbReference type="SUPFAM" id="SSF57889">
    <property type="entry name" value="Cysteine-rich domain"/>
    <property type="match status" value="1"/>
</dbReference>
<dbReference type="Gene3D" id="1.10.510.10">
    <property type="entry name" value="Transferase(Phosphotransferase) domain 1"/>
    <property type="match status" value="1"/>
</dbReference>
<accession>A0A835GTS8</accession>
<dbReference type="CDD" id="cd20812">
    <property type="entry name" value="C1_KSR"/>
    <property type="match status" value="1"/>
</dbReference>
<dbReference type="Pfam" id="PF13543">
    <property type="entry name" value="SAM_KSR1"/>
    <property type="match status" value="1"/>
</dbReference>
<feature type="region of interest" description="Disordered" evidence="3">
    <location>
        <begin position="176"/>
        <end position="290"/>
    </location>
</feature>